<feature type="transmembrane region" description="Helical" evidence="1">
    <location>
        <begin position="296"/>
        <end position="314"/>
    </location>
</feature>
<dbReference type="InterPro" id="IPR007658">
    <property type="entry name" value="DUF594"/>
</dbReference>
<dbReference type="Gramene" id="TraesCS3B03G1378800.1">
    <property type="protein sequence ID" value="TraesCS3B03G1378800.1.CDS"/>
    <property type="gene ID" value="TraesCS3B03G1378800"/>
</dbReference>
<sequence length="673" mass="76074">MRVLKECGDCVCAVPTCPPTTQHSSVEHVQQLWKEWEIQLLVLASFSLQVILLFSAAFRKRHSSRVLSALLWLSYLSADSIAVFVLGRLAAHTSDPQHQLVLFWAPFLLLHLGGQDTITAFSMEDCMLWKRHLLNFTIQVALAIYIVRKQWHGGSQLVAPMVLMFISGTIKYAERIRALRRAGSRSSSFNAGGRHLASGLSRYYDGLLSIISEKKEENFEHVMDVTCGGFFMKFDFLMDVNPPFSGIDLQDLRIAVAERIHRFDDGASDLVYKIVEIQLSLVHDYLYTKFGRVTGVLHRLITLVLTSTALVLFLEARVDHQLQGLVNYSRADVTISYILLVGAVTMEISSTFMWSLLSYWPYMPIAYWRTFDYDKIFHCVPKGLHPGSRMEWSGKMKQYNMLDGCIQEIQAGRLERMMGSIGIKRDYTTHVVISPEVKKVLLVKLLEIKTNAPGGGGLSSSSFRGQWSQWWAALQTKDYLGAGQQSESAAQRALQLSNIQGLAFVSSVYLWHMVTDICLVADKTASASEFRSFSQALSNYMMYLVAKCNVMLDSCAYHVLHKSRHSLLCTRPAIVADRSAFLQKVYDGVYHGSRALDQAREVSLELLRPEGAAYRWELIATVWVDMLWYIARNCGAEFHAKHLITGGEFVSHVKIVLVVLGFSFHEYEEVELA</sequence>
<dbReference type="STRING" id="4565.A0A3B6FYD1"/>
<feature type="domain" description="DUF4220" evidence="2">
    <location>
        <begin position="72"/>
        <end position="403"/>
    </location>
</feature>
<dbReference type="EnsemblPlants" id="TraesCS3B02G553600.1">
    <property type="protein sequence ID" value="TraesCS3B02G553600.1"/>
    <property type="gene ID" value="TraesCS3B02G553600"/>
</dbReference>
<organism evidence="3">
    <name type="scientific">Triticum aestivum</name>
    <name type="common">Wheat</name>
    <dbReference type="NCBI Taxonomy" id="4565"/>
    <lineage>
        <taxon>Eukaryota</taxon>
        <taxon>Viridiplantae</taxon>
        <taxon>Streptophyta</taxon>
        <taxon>Embryophyta</taxon>
        <taxon>Tracheophyta</taxon>
        <taxon>Spermatophyta</taxon>
        <taxon>Magnoliopsida</taxon>
        <taxon>Liliopsida</taxon>
        <taxon>Poales</taxon>
        <taxon>Poaceae</taxon>
        <taxon>BOP clade</taxon>
        <taxon>Pooideae</taxon>
        <taxon>Triticodae</taxon>
        <taxon>Triticeae</taxon>
        <taxon>Triticinae</taxon>
        <taxon>Triticum</taxon>
    </lineage>
</organism>
<dbReference type="Pfam" id="PF13968">
    <property type="entry name" value="DUF4220"/>
    <property type="match status" value="1"/>
</dbReference>
<proteinExistence type="predicted"/>
<dbReference type="Gramene" id="TraesCS3B02G553600.1">
    <property type="protein sequence ID" value="TraesCS3B02G553600.1"/>
    <property type="gene ID" value="TraesCS3B02G553600"/>
</dbReference>
<keyword evidence="1" id="KW-1133">Transmembrane helix</keyword>
<feature type="transmembrane region" description="Helical" evidence="1">
    <location>
        <begin position="334"/>
        <end position="360"/>
    </location>
</feature>
<feature type="transmembrane region" description="Helical" evidence="1">
    <location>
        <begin position="38"/>
        <end position="58"/>
    </location>
</feature>
<dbReference type="OrthoDB" id="662777at2759"/>
<protein>
    <recommendedName>
        <fullName evidence="2">DUF4220 domain-containing protein</fullName>
    </recommendedName>
</protein>
<reference evidence="3" key="1">
    <citation type="submission" date="2018-08" db="EMBL/GenBank/DDBJ databases">
        <authorList>
            <person name="Rossello M."/>
        </authorList>
    </citation>
    <scope>NUCLEOTIDE SEQUENCE [LARGE SCALE GENOMIC DNA]</scope>
    <source>
        <strain evidence="3">cv. Chinese Spring</strain>
    </source>
</reference>
<evidence type="ECO:0000259" key="2">
    <source>
        <dbReference type="Pfam" id="PF13968"/>
    </source>
</evidence>
<evidence type="ECO:0000313" key="4">
    <source>
        <dbReference type="Proteomes" id="UP000019116"/>
    </source>
</evidence>
<accession>A0A3B6FYD1</accession>
<dbReference type="InterPro" id="IPR025315">
    <property type="entry name" value="DUF4220"/>
</dbReference>
<dbReference type="Proteomes" id="UP000019116">
    <property type="component" value="Chromosome 3B"/>
</dbReference>
<dbReference type="OMA" id="VEMICYV"/>
<dbReference type="Pfam" id="PF04578">
    <property type="entry name" value="DUF594"/>
    <property type="match status" value="1"/>
</dbReference>
<dbReference type="AlphaFoldDB" id="A0A3B6FYD1"/>
<feature type="transmembrane region" description="Helical" evidence="1">
    <location>
        <begin position="70"/>
        <end position="91"/>
    </location>
</feature>
<dbReference type="PANTHER" id="PTHR31325">
    <property type="entry name" value="OS01G0798800 PROTEIN-RELATED"/>
    <property type="match status" value="1"/>
</dbReference>
<evidence type="ECO:0000313" key="3">
    <source>
        <dbReference type="EnsemblPlants" id="TraesCS3B02G553600.1"/>
    </source>
</evidence>
<keyword evidence="1" id="KW-0472">Membrane</keyword>
<keyword evidence="1" id="KW-0812">Transmembrane</keyword>
<evidence type="ECO:0000256" key="1">
    <source>
        <dbReference type="SAM" id="Phobius"/>
    </source>
</evidence>
<keyword evidence="4" id="KW-1185">Reference proteome</keyword>
<reference evidence="3" key="2">
    <citation type="submission" date="2018-10" db="UniProtKB">
        <authorList>
            <consortium name="EnsemblPlants"/>
        </authorList>
    </citation>
    <scope>IDENTIFICATION</scope>
</reference>
<name>A0A3B6FYD1_WHEAT</name>